<dbReference type="Proteomes" id="UP001554567">
    <property type="component" value="Unassembled WGS sequence"/>
</dbReference>
<dbReference type="EMBL" id="JBFKZN010000006">
    <property type="protein sequence ID" value="MEW5290176.1"/>
    <property type="molecule type" value="Genomic_DNA"/>
</dbReference>
<evidence type="ECO:0000256" key="1">
    <source>
        <dbReference type="SAM" id="SignalP"/>
    </source>
</evidence>
<protein>
    <submittedName>
        <fullName evidence="2">Uncharacterized protein</fullName>
    </submittedName>
</protein>
<proteinExistence type="predicted"/>
<evidence type="ECO:0000313" key="3">
    <source>
        <dbReference type="Proteomes" id="UP001554567"/>
    </source>
</evidence>
<comment type="caution">
    <text evidence="2">The sequence shown here is derived from an EMBL/GenBank/DDBJ whole genome shotgun (WGS) entry which is preliminary data.</text>
</comment>
<keyword evidence="3" id="KW-1185">Reference proteome</keyword>
<sequence length="151" mass="16558">MRCLLITLLMLPVIVFAAPTPESATKDNLSVVDWQYIARKVAAGEKDWLTVVPLLASKANRQQAAQLEDALSTALPINTKGVLSTLRVLDSGKYPEMRGTDIVCVLKVVKPGKSADMYYANTRLALLDEPTGAACLWNLEGIWEETKQAQK</sequence>
<gene>
    <name evidence="2" type="ORF">ABW286_13450</name>
</gene>
<feature type="chain" id="PRO_5047301472" evidence="1">
    <location>
        <begin position="18"/>
        <end position="151"/>
    </location>
</feature>
<organism evidence="2 3">
    <name type="scientific">Erwinia papayae</name>
    <dbReference type="NCBI Taxonomy" id="206499"/>
    <lineage>
        <taxon>Bacteria</taxon>
        <taxon>Pseudomonadati</taxon>
        <taxon>Pseudomonadota</taxon>
        <taxon>Gammaproteobacteria</taxon>
        <taxon>Enterobacterales</taxon>
        <taxon>Erwiniaceae</taxon>
        <taxon>Erwinia</taxon>
    </lineage>
</organism>
<name>A0ABV3N2X2_9GAMM</name>
<feature type="signal peptide" evidence="1">
    <location>
        <begin position="1"/>
        <end position="17"/>
    </location>
</feature>
<evidence type="ECO:0000313" key="2">
    <source>
        <dbReference type="EMBL" id="MEW5290176.1"/>
    </source>
</evidence>
<accession>A0ABV3N2X2</accession>
<keyword evidence="1" id="KW-0732">Signal</keyword>
<reference evidence="2 3" key="1">
    <citation type="submission" date="2024-07" db="EMBL/GenBank/DDBJ databases">
        <authorList>
            <person name="Dulla G.F.J."/>
            <person name="Delorm J.G."/>
        </authorList>
    </citation>
    <scope>NUCLEOTIDE SEQUENCE [LARGE SCALE GENOMIC DNA]</scope>
    <source>
        <strain evidence="2 3">JGD 233</strain>
    </source>
</reference>
<dbReference type="RefSeq" id="WP_034938015.1">
    <property type="nucleotide sequence ID" value="NZ_JBFKZN010000006.1"/>
</dbReference>